<comment type="caution">
    <text evidence="1">The sequence shown here is derived from an EMBL/GenBank/DDBJ whole genome shotgun (WGS) entry which is preliminary data.</text>
</comment>
<dbReference type="EMBL" id="BPLQ01011198">
    <property type="protein sequence ID" value="GIY56409.1"/>
    <property type="molecule type" value="Genomic_DNA"/>
</dbReference>
<keyword evidence="2" id="KW-1185">Reference proteome</keyword>
<organism evidence="1 2">
    <name type="scientific">Caerostris darwini</name>
    <dbReference type="NCBI Taxonomy" id="1538125"/>
    <lineage>
        <taxon>Eukaryota</taxon>
        <taxon>Metazoa</taxon>
        <taxon>Ecdysozoa</taxon>
        <taxon>Arthropoda</taxon>
        <taxon>Chelicerata</taxon>
        <taxon>Arachnida</taxon>
        <taxon>Araneae</taxon>
        <taxon>Araneomorphae</taxon>
        <taxon>Entelegynae</taxon>
        <taxon>Araneoidea</taxon>
        <taxon>Araneidae</taxon>
        <taxon>Caerostris</taxon>
    </lineage>
</organism>
<dbReference type="Proteomes" id="UP001054837">
    <property type="component" value="Unassembled WGS sequence"/>
</dbReference>
<gene>
    <name evidence="1" type="ORF">CDAR_62551</name>
</gene>
<dbReference type="AlphaFoldDB" id="A0AAV4UF52"/>
<protein>
    <submittedName>
        <fullName evidence="1">Uncharacterized protein</fullName>
    </submittedName>
</protein>
<evidence type="ECO:0000313" key="2">
    <source>
        <dbReference type="Proteomes" id="UP001054837"/>
    </source>
</evidence>
<sequence length="99" mass="11484">MHLSRQQMKILHVLTRRLNTSFTDSFLCLLASRGLSEGVNSHSLQILSTGGLHADDRRPRCEKGPFVRDLVLLNIHRRAFSWRRLVVNYWESSLLLVNE</sequence>
<proteinExistence type="predicted"/>
<reference evidence="1 2" key="1">
    <citation type="submission" date="2021-06" db="EMBL/GenBank/DDBJ databases">
        <title>Caerostris darwini draft genome.</title>
        <authorList>
            <person name="Kono N."/>
            <person name="Arakawa K."/>
        </authorList>
    </citation>
    <scope>NUCLEOTIDE SEQUENCE [LARGE SCALE GENOMIC DNA]</scope>
</reference>
<name>A0AAV4UF52_9ARAC</name>
<evidence type="ECO:0000313" key="1">
    <source>
        <dbReference type="EMBL" id="GIY56409.1"/>
    </source>
</evidence>
<accession>A0AAV4UF52</accession>